<protein>
    <submittedName>
        <fullName evidence="8">Resolvase</fullName>
    </submittedName>
</protein>
<feature type="domain" description="Recombinase" evidence="7">
    <location>
        <begin position="158"/>
        <end position="278"/>
    </location>
</feature>
<gene>
    <name evidence="8" type="primary">ccrB</name>
    <name evidence="8" type="ORF">J21TS3_49680</name>
</gene>
<dbReference type="Gene3D" id="3.40.50.1390">
    <property type="entry name" value="Resolvase, N-terminal catalytic domain"/>
    <property type="match status" value="1"/>
</dbReference>
<dbReference type="Gene3D" id="3.90.1750.20">
    <property type="entry name" value="Putative Large Serine Recombinase, Chain B, Domain 2"/>
    <property type="match status" value="1"/>
</dbReference>
<feature type="active site" description="O-(5'-phospho-DNA)-serine intermediate" evidence="4">
    <location>
        <position position="11"/>
    </location>
</feature>
<dbReference type="Pfam" id="PF13408">
    <property type="entry name" value="Zn_ribbon_recom"/>
    <property type="match status" value="1"/>
</dbReference>
<accession>A0ABQ4M3N5</accession>
<dbReference type="EMBL" id="BORW01000048">
    <property type="protein sequence ID" value="GIO70147.1"/>
    <property type="molecule type" value="Genomic_DNA"/>
</dbReference>
<dbReference type="PROSITE" id="PS00397">
    <property type="entry name" value="RECOMBINASES_1"/>
    <property type="match status" value="1"/>
</dbReference>
<feature type="coiled-coil region" evidence="5">
    <location>
        <begin position="411"/>
        <end position="438"/>
    </location>
</feature>
<evidence type="ECO:0000259" key="7">
    <source>
        <dbReference type="PROSITE" id="PS51737"/>
    </source>
</evidence>
<dbReference type="RefSeq" id="WP_246537277.1">
    <property type="nucleotide sequence ID" value="NZ_BORW01000048.1"/>
</dbReference>
<dbReference type="CDD" id="cd00338">
    <property type="entry name" value="Ser_Recombinase"/>
    <property type="match status" value="1"/>
</dbReference>
<evidence type="ECO:0000256" key="4">
    <source>
        <dbReference type="PROSITE-ProRule" id="PRU10137"/>
    </source>
</evidence>
<dbReference type="InterPro" id="IPR036162">
    <property type="entry name" value="Resolvase-like_N_sf"/>
</dbReference>
<evidence type="ECO:0000256" key="1">
    <source>
        <dbReference type="ARBA" id="ARBA00022908"/>
    </source>
</evidence>
<evidence type="ECO:0000259" key="6">
    <source>
        <dbReference type="PROSITE" id="PS51736"/>
    </source>
</evidence>
<comment type="caution">
    <text evidence="8">The sequence shown here is derived from an EMBL/GenBank/DDBJ whole genome shotgun (WGS) entry which is preliminary data.</text>
</comment>
<proteinExistence type="predicted"/>
<dbReference type="InterPro" id="IPR011109">
    <property type="entry name" value="DNA_bind_recombinase_dom"/>
</dbReference>
<evidence type="ECO:0000313" key="9">
    <source>
        <dbReference type="Proteomes" id="UP000680638"/>
    </source>
</evidence>
<name>A0ABQ4M3N5_9BACL</name>
<dbReference type="Pfam" id="PF00239">
    <property type="entry name" value="Resolvase"/>
    <property type="match status" value="1"/>
</dbReference>
<evidence type="ECO:0000256" key="3">
    <source>
        <dbReference type="ARBA" id="ARBA00023172"/>
    </source>
</evidence>
<dbReference type="InterPro" id="IPR038109">
    <property type="entry name" value="DNA_bind_recomb_sf"/>
</dbReference>
<dbReference type="Pfam" id="PF07508">
    <property type="entry name" value="Recombinase"/>
    <property type="match status" value="1"/>
</dbReference>
<keyword evidence="5" id="KW-0175">Coiled coil</keyword>
<dbReference type="Proteomes" id="UP000680638">
    <property type="component" value="Unassembled WGS sequence"/>
</dbReference>
<organism evidence="8 9">
    <name type="scientific">Paenibacillus cookii</name>
    <dbReference type="NCBI Taxonomy" id="157839"/>
    <lineage>
        <taxon>Bacteria</taxon>
        <taxon>Bacillati</taxon>
        <taxon>Bacillota</taxon>
        <taxon>Bacilli</taxon>
        <taxon>Bacillales</taxon>
        <taxon>Paenibacillaceae</taxon>
        <taxon>Paenibacillus</taxon>
    </lineage>
</organism>
<dbReference type="InterPro" id="IPR006119">
    <property type="entry name" value="Resolv_N"/>
</dbReference>
<dbReference type="PROSITE" id="PS51736">
    <property type="entry name" value="RECOMBINASES_3"/>
    <property type="match status" value="1"/>
</dbReference>
<dbReference type="InterPro" id="IPR050639">
    <property type="entry name" value="SSR_resolvase"/>
</dbReference>
<dbReference type="InterPro" id="IPR006118">
    <property type="entry name" value="Recombinase_CS"/>
</dbReference>
<dbReference type="SMART" id="SM00857">
    <property type="entry name" value="Resolvase"/>
    <property type="match status" value="1"/>
</dbReference>
<dbReference type="SUPFAM" id="SSF53041">
    <property type="entry name" value="Resolvase-like"/>
    <property type="match status" value="1"/>
</dbReference>
<feature type="domain" description="Resolvase/invertase-type recombinase catalytic" evidence="6">
    <location>
        <begin position="3"/>
        <end position="151"/>
    </location>
</feature>
<evidence type="ECO:0000313" key="8">
    <source>
        <dbReference type="EMBL" id="GIO70147.1"/>
    </source>
</evidence>
<keyword evidence="1" id="KW-0229">DNA integration</keyword>
<evidence type="ECO:0000256" key="2">
    <source>
        <dbReference type="ARBA" id="ARBA00023125"/>
    </source>
</evidence>
<keyword evidence="2" id="KW-0238">DNA-binding</keyword>
<reference evidence="8 9" key="1">
    <citation type="submission" date="2021-03" db="EMBL/GenBank/DDBJ databases">
        <title>Antimicrobial resistance genes in bacteria isolated from Japanese honey, and their potential for conferring macrolide and lincosamide resistance in the American foulbrood pathogen Paenibacillus larvae.</title>
        <authorList>
            <person name="Okamoto M."/>
            <person name="Kumagai M."/>
            <person name="Kanamori H."/>
            <person name="Takamatsu D."/>
        </authorList>
    </citation>
    <scope>NUCLEOTIDE SEQUENCE [LARGE SCALE GENOMIC DNA]</scope>
    <source>
        <strain evidence="8 9">J21TS3</strain>
    </source>
</reference>
<dbReference type="PANTHER" id="PTHR30461:SF23">
    <property type="entry name" value="DNA RECOMBINASE-RELATED"/>
    <property type="match status" value="1"/>
</dbReference>
<keyword evidence="9" id="KW-1185">Reference proteome</keyword>
<sequence>MNKIAVYVRVSTEEQALEGFSIEGQLKMANEFCSKRNYEIVAVYKDEGITGTSIESRHDVRRLLSDSNKNIFDAVLVWKYNRLARNQKDFLNMLDVFEKNNVRVISCTEDIDISTPMGKMMLQMLGSFAEFERNVIVENVKMGMKTRAKKGLWNGGSMLGYKSENKKLVIVEEEAFIVREAFKLYVSGKGFKSIAHEFNRLGYKTKRGQAFSITSIRTIITNPAYAGLIRFNKQQDWNEKRRKGTNPEPIIVVGEHEPIISMETWNKAQELFKLKSSKPTKTFDGHFPLTTLLRCPKCGQGMIGHRSKRTKNSDEYIRYYICGNSHYKGSAVCRANSIRADYAEQYVYSKLEEIATNDRILKSLVDNVNRKITTLKEPIKSQYEITLEEIKKVRSNAEKYLRLFENDAMDIVFVKEKVNRLNEELKLLESRKVDLERQLAQPTVRELSFNEVYGILSNFSKLMEITPPEQQKTILNQLISKITINAGERIEQRSIKDIELFFDATQNTDFVLTYDTVHRDLSSPRDKSAR</sequence>
<dbReference type="InterPro" id="IPR025827">
    <property type="entry name" value="Zn_ribbon_recom_dom"/>
</dbReference>
<evidence type="ECO:0000256" key="5">
    <source>
        <dbReference type="SAM" id="Coils"/>
    </source>
</evidence>
<dbReference type="PROSITE" id="PS51737">
    <property type="entry name" value="RECOMBINASE_DNA_BIND"/>
    <property type="match status" value="1"/>
</dbReference>
<dbReference type="PANTHER" id="PTHR30461">
    <property type="entry name" value="DNA-INVERTASE FROM LAMBDOID PROPHAGE"/>
    <property type="match status" value="1"/>
</dbReference>
<keyword evidence="3" id="KW-0233">DNA recombination</keyword>